<dbReference type="AlphaFoldDB" id="A0A0F9IHU5"/>
<organism evidence="1">
    <name type="scientific">marine sediment metagenome</name>
    <dbReference type="NCBI Taxonomy" id="412755"/>
    <lineage>
        <taxon>unclassified sequences</taxon>
        <taxon>metagenomes</taxon>
        <taxon>ecological metagenomes</taxon>
    </lineage>
</organism>
<proteinExistence type="predicted"/>
<protein>
    <submittedName>
        <fullName evidence="1">Uncharacterized protein</fullName>
    </submittedName>
</protein>
<gene>
    <name evidence="1" type="ORF">LCGC14_1940480</name>
</gene>
<name>A0A0F9IHU5_9ZZZZ</name>
<evidence type="ECO:0000313" key="1">
    <source>
        <dbReference type="EMBL" id="KKL86862.1"/>
    </source>
</evidence>
<sequence length="202" mass="22725">MIKILYRNLKDKELKIYERQFKVGSWIYAENPTTDEIDILAKDLKLDKGLLTDALDPAPQHEPPREDRPVRIAQEGLDHRGQLAGDHQAALALVGLRAGRMHTAVAKPCAELSHLGLEKSVLPAQGLKLAAHLVVGLLDDFRLARRRRCRLPRYRLHPRHPIRVPPGTAGALLRHQVPFLLLGHRLLDRSAAHLHAPHRGLD</sequence>
<reference evidence="1" key="1">
    <citation type="journal article" date="2015" name="Nature">
        <title>Complex archaea that bridge the gap between prokaryotes and eukaryotes.</title>
        <authorList>
            <person name="Spang A."/>
            <person name="Saw J.H."/>
            <person name="Jorgensen S.L."/>
            <person name="Zaremba-Niedzwiedzka K."/>
            <person name="Martijn J."/>
            <person name="Lind A.E."/>
            <person name="van Eijk R."/>
            <person name="Schleper C."/>
            <person name="Guy L."/>
            <person name="Ettema T.J."/>
        </authorList>
    </citation>
    <scope>NUCLEOTIDE SEQUENCE</scope>
</reference>
<feature type="non-terminal residue" evidence="1">
    <location>
        <position position="202"/>
    </location>
</feature>
<accession>A0A0F9IHU5</accession>
<dbReference type="EMBL" id="LAZR01020992">
    <property type="protein sequence ID" value="KKL86862.1"/>
    <property type="molecule type" value="Genomic_DNA"/>
</dbReference>
<comment type="caution">
    <text evidence="1">The sequence shown here is derived from an EMBL/GenBank/DDBJ whole genome shotgun (WGS) entry which is preliminary data.</text>
</comment>
<dbReference type="Gene3D" id="3.30.460.20">
    <property type="entry name" value="CorA soluble domain-like"/>
    <property type="match status" value="1"/>
</dbReference>